<comment type="similarity">
    <text evidence="1">Belongs to the EamA transporter family.</text>
</comment>
<feature type="transmembrane region" description="Helical" evidence="2">
    <location>
        <begin position="38"/>
        <end position="60"/>
    </location>
</feature>
<dbReference type="Pfam" id="PF00892">
    <property type="entry name" value="EamA"/>
    <property type="match status" value="1"/>
</dbReference>
<keyword evidence="2" id="KW-0472">Membrane</keyword>
<accession>A0A561SIY7</accession>
<evidence type="ECO:0000313" key="6">
    <source>
        <dbReference type="Proteomes" id="UP000321261"/>
    </source>
</evidence>
<dbReference type="Proteomes" id="UP000321261">
    <property type="component" value="Unassembled WGS sequence"/>
</dbReference>
<keyword evidence="3" id="KW-0732">Signal</keyword>
<reference evidence="5 6" key="1">
    <citation type="submission" date="2019-06" db="EMBL/GenBank/DDBJ databases">
        <title>Sequencing the genomes of 1000 actinobacteria strains.</title>
        <authorList>
            <person name="Klenk H.-P."/>
        </authorList>
    </citation>
    <scope>NUCLEOTIDE SEQUENCE [LARGE SCALE GENOMIC DNA]</scope>
    <source>
        <strain evidence="5 6">DSM 45671</strain>
    </source>
</reference>
<dbReference type="AlphaFoldDB" id="A0A561SIY7"/>
<keyword evidence="6" id="KW-1185">Reference proteome</keyword>
<feature type="domain" description="EamA" evidence="4">
    <location>
        <begin position="10"/>
        <end position="106"/>
    </location>
</feature>
<keyword evidence="2" id="KW-1133">Transmembrane helix</keyword>
<comment type="caution">
    <text evidence="5">The sequence shown here is derived from an EMBL/GenBank/DDBJ whole genome shotgun (WGS) entry which is preliminary data.</text>
</comment>
<sequence length="123" mass="11642">MPGSCALVVAALLALTASIAYGSSDLAAGLAARLARPIAIAFWGHLAGTLAVGAIAWTVAGRPPLGGLAFGLLAGAVAAIGLVLFYGAMARGSVSIVAPLAASGAVVPVAVGLARGEVPGALG</sequence>
<feature type="signal peptide" evidence="3">
    <location>
        <begin position="1"/>
        <end position="22"/>
    </location>
</feature>
<feature type="transmembrane region" description="Helical" evidence="2">
    <location>
        <begin position="94"/>
        <end position="114"/>
    </location>
</feature>
<evidence type="ECO:0000256" key="3">
    <source>
        <dbReference type="SAM" id="SignalP"/>
    </source>
</evidence>
<evidence type="ECO:0000256" key="1">
    <source>
        <dbReference type="ARBA" id="ARBA00007362"/>
    </source>
</evidence>
<dbReference type="GO" id="GO:0016020">
    <property type="term" value="C:membrane"/>
    <property type="evidence" value="ECO:0007669"/>
    <property type="project" value="InterPro"/>
</dbReference>
<feature type="transmembrane region" description="Helical" evidence="2">
    <location>
        <begin position="67"/>
        <end position="88"/>
    </location>
</feature>
<evidence type="ECO:0000259" key="4">
    <source>
        <dbReference type="Pfam" id="PF00892"/>
    </source>
</evidence>
<gene>
    <name evidence="5" type="ORF">FHX44_11713</name>
</gene>
<feature type="chain" id="PRO_5021713521" description="EamA domain-containing protein" evidence="3">
    <location>
        <begin position="23"/>
        <end position="123"/>
    </location>
</feature>
<protein>
    <recommendedName>
        <fullName evidence="4">EamA domain-containing protein</fullName>
    </recommendedName>
</protein>
<name>A0A561SIY7_9PSEU</name>
<organism evidence="5 6">
    <name type="scientific">Pseudonocardia hierapolitana</name>
    <dbReference type="NCBI Taxonomy" id="1128676"/>
    <lineage>
        <taxon>Bacteria</taxon>
        <taxon>Bacillati</taxon>
        <taxon>Actinomycetota</taxon>
        <taxon>Actinomycetes</taxon>
        <taxon>Pseudonocardiales</taxon>
        <taxon>Pseudonocardiaceae</taxon>
        <taxon>Pseudonocardia</taxon>
    </lineage>
</organism>
<proteinExistence type="inferred from homology"/>
<evidence type="ECO:0000313" key="5">
    <source>
        <dbReference type="EMBL" id="TWF74831.1"/>
    </source>
</evidence>
<dbReference type="EMBL" id="VIWU01000001">
    <property type="protein sequence ID" value="TWF74831.1"/>
    <property type="molecule type" value="Genomic_DNA"/>
</dbReference>
<keyword evidence="2" id="KW-0812">Transmembrane</keyword>
<dbReference type="InterPro" id="IPR000620">
    <property type="entry name" value="EamA_dom"/>
</dbReference>
<evidence type="ECO:0000256" key="2">
    <source>
        <dbReference type="SAM" id="Phobius"/>
    </source>
</evidence>